<name>A0A0K2RY75_9MICC</name>
<dbReference type="Gene3D" id="3.10.105.10">
    <property type="entry name" value="Dipeptide-binding Protein, Domain 3"/>
    <property type="match status" value="1"/>
</dbReference>
<dbReference type="EMBL" id="AP014938">
    <property type="protein sequence ID" value="BAS19816.1"/>
    <property type="molecule type" value="Genomic_DNA"/>
</dbReference>
<keyword evidence="1" id="KW-0732">Signal</keyword>
<dbReference type="InterPro" id="IPR000914">
    <property type="entry name" value="SBP_5_dom"/>
</dbReference>
<protein>
    <submittedName>
        <fullName evidence="3">Extracellular solute-binding protein</fullName>
    </submittedName>
</protein>
<dbReference type="InterPro" id="IPR006311">
    <property type="entry name" value="TAT_signal"/>
</dbReference>
<gene>
    <name evidence="3" type="ORF">RM6536_0569</name>
</gene>
<sequence length="568" mass="62393">MTTFTLNRRTLLTGTVALGTVGLLAACGGNSSKNENSALSAGDDLSKAVSYNEKDRSALKDGGELRLSADGIGPNFNILNTNGYTAGNLNIQAAINSAFTGGFYADFRGESHMNQDYVTEYKAQTVDGVQTVTFKINPKAAFNDGTPIDVNAVKSYQTIYTAAASGSDYQITPSPIWEQVASVEAVDGDTRHVKVTMSKPWYPIEGSFTSFLHPAFVEPKFFNDGLNDKPLDQYWAGPFKVGEWNSSSKVLTVVRNEKWWGTKPALERITWREMSSQAEQAAYKNGEIDYVDASTLSSYNELSGVANTDIRKGSALSVGNYEINPEKVPLPVRRAFVAALNREQLQKLRYEKLGWKETLPGSMCMLPMQEGYQDNYPTKLGKDVATKILEDAGYTKSGDYYTKDGAKVSYPVITFGSDPVVSSTAQFLVQQMKEIGVELTIENHGASEMSSIISSKNFAIKTGGYGITTSPVDAANYFYISETNNGHGKDLDSLAATMMSTEDPKEQLKIMNELEKRHLDEVAIYVPTHNGPNFKACRKGLANYGPMLFGLPYYNPNVWINVGWEKQN</sequence>
<feature type="signal peptide" evidence="1">
    <location>
        <begin position="1"/>
        <end position="25"/>
    </location>
</feature>
<organism evidence="3">
    <name type="scientific">Rothia mucilaginosa</name>
    <dbReference type="NCBI Taxonomy" id="43675"/>
    <lineage>
        <taxon>Bacteria</taxon>
        <taxon>Bacillati</taxon>
        <taxon>Actinomycetota</taxon>
        <taxon>Actinomycetes</taxon>
        <taxon>Micrococcales</taxon>
        <taxon>Micrococcaceae</taxon>
        <taxon>Rothia</taxon>
    </lineage>
</organism>
<dbReference type="Pfam" id="PF00496">
    <property type="entry name" value="SBP_bac_5"/>
    <property type="match status" value="1"/>
</dbReference>
<evidence type="ECO:0000259" key="2">
    <source>
        <dbReference type="Pfam" id="PF00496"/>
    </source>
</evidence>
<dbReference type="RefSeq" id="WP_060823970.1">
    <property type="nucleotide sequence ID" value="NZ_AP014938.1"/>
</dbReference>
<dbReference type="GO" id="GO:0015833">
    <property type="term" value="P:peptide transport"/>
    <property type="evidence" value="ECO:0007669"/>
    <property type="project" value="TreeGrafter"/>
</dbReference>
<dbReference type="Proteomes" id="UP000066203">
    <property type="component" value="Chromosome"/>
</dbReference>
<evidence type="ECO:0000313" key="3">
    <source>
        <dbReference type="EMBL" id="BAS19816.1"/>
    </source>
</evidence>
<evidence type="ECO:0000313" key="4">
    <source>
        <dbReference type="Proteomes" id="UP000066203"/>
    </source>
</evidence>
<feature type="chain" id="PRO_5005483139" evidence="1">
    <location>
        <begin position="26"/>
        <end position="568"/>
    </location>
</feature>
<dbReference type="Gene3D" id="3.40.190.10">
    <property type="entry name" value="Periplasmic binding protein-like II"/>
    <property type="match status" value="1"/>
</dbReference>
<dbReference type="GO" id="GO:1904680">
    <property type="term" value="F:peptide transmembrane transporter activity"/>
    <property type="evidence" value="ECO:0007669"/>
    <property type="project" value="TreeGrafter"/>
</dbReference>
<dbReference type="PANTHER" id="PTHR30290">
    <property type="entry name" value="PERIPLASMIC BINDING COMPONENT OF ABC TRANSPORTER"/>
    <property type="match status" value="1"/>
</dbReference>
<dbReference type="CDD" id="cd08501">
    <property type="entry name" value="PBP2_Lpqw"/>
    <property type="match status" value="1"/>
</dbReference>
<dbReference type="PROSITE" id="PS51318">
    <property type="entry name" value="TAT"/>
    <property type="match status" value="1"/>
</dbReference>
<dbReference type="PANTHER" id="PTHR30290:SF65">
    <property type="entry name" value="MONOACYL PHOSPHATIDYLINOSITOL TETRAMANNOSIDE-BINDING PROTEIN LPQW-RELATED"/>
    <property type="match status" value="1"/>
</dbReference>
<dbReference type="AlphaFoldDB" id="A0A0K2RY75"/>
<feature type="domain" description="Solute-binding protein family 5" evidence="2">
    <location>
        <begin position="126"/>
        <end position="485"/>
    </location>
</feature>
<dbReference type="SUPFAM" id="SSF53850">
    <property type="entry name" value="Periplasmic binding protein-like II"/>
    <property type="match status" value="1"/>
</dbReference>
<reference evidence="4" key="1">
    <citation type="submission" date="2015-08" db="EMBL/GenBank/DDBJ databases">
        <title>Complete genome sequence of Rothia mucilaginosa strain NUM-Rm6536.</title>
        <authorList>
            <person name="Nambu T."/>
        </authorList>
    </citation>
    <scope>NUCLEOTIDE SEQUENCE [LARGE SCALE GENOMIC DNA]</scope>
    <source>
        <strain evidence="4">NUM-Rm6536</strain>
    </source>
</reference>
<dbReference type="PATRIC" id="fig|43675.28.peg.576"/>
<evidence type="ECO:0000256" key="1">
    <source>
        <dbReference type="SAM" id="SignalP"/>
    </source>
</evidence>
<dbReference type="InterPro" id="IPR039424">
    <property type="entry name" value="SBP_5"/>
</dbReference>
<proteinExistence type="predicted"/>
<accession>A0A0K2RY75</accession>